<proteinExistence type="predicted"/>
<evidence type="ECO:0000313" key="3">
    <source>
        <dbReference type="Proteomes" id="UP001449657"/>
    </source>
</evidence>
<sequence length="123" mass="13794">MVLIILLIGTIFTVMGWIFGKFPPKNINPIYGYRSPRSKKSQAAWDAAQVYSARIMRNTGIGILALSIPVWLTSGMELQYVPEVWIIVLPLLFSVVPSVIIILQTENFLKKNFDSSGNPLKNN</sequence>
<dbReference type="Proteomes" id="UP001449657">
    <property type="component" value="Chromosome"/>
</dbReference>
<reference evidence="2 3" key="1">
    <citation type="submission" date="2024-03" db="EMBL/GenBank/DDBJ databases">
        <title>Chitinophaga caseinilytica sp. nov., a casein hydrolysing bacterium isolated from forest soil.</title>
        <authorList>
            <person name="Lee D.S."/>
            <person name="Han D.M."/>
            <person name="Baek J.H."/>
            <person name="Choi D.G."/>
            <person name="Jeon J.H."/>
            <person name="Jeon C.O."/>
        </authorList>
    </citation>
    <scope>NUCLEOTIDE SEQUENCE [LARGE SCALE GENOMIC DNA]</scope>
    <source>
        <strain evidence="2 3">KACC 19118</strain>
    </source>
</reference>
<feature type="transmembrane region" description="Helical" evidence="1">
    <location>
        <begin position="84"/>
        <end position="103"/>
    </location>
</feature>
<organism evidence="2 3">
    <name type="scientific">Chitinophaga caseinilytica</name>
    <dbReference type="NCBI Taxonomy" id="2267521"/>
    <lineage>
        <taxon>Bacteria</taxon>
        <taxon>Pseudomonadati</taxon>
        <taxon>Bacteroidota</taxon>
        <taxon>Chitinophagia</taxon>
        <taxon>Chitinophagales</taxon>
        <taxon>Chitinophagaceae</taxon>
        <taxon>Chitinophaga</taxon>
    </lineage>
</organism>
<keyword evidence="1" id="KW-1133">Transmembrane helix</keyword>
<gene>
    <name evidence="2" type="ORF">WJU22_02015</name>
</gene>
<protein>
    <submittedName>
        <fullName evidence="2">SdpI family protein</fullName>
    </submittedName>
</protein>
<evidence type="ECO:0000256" key="1">
    <source>
        <dbReference type="SAM" id="Phobius"/>
    </source>
</evidence>
<accession>A0ABZ2Z5I7</accession>
<dbReference type="Pfam" id="PF13630">
    <property type="entry name" value="SdpI"/>
    <property type="match status" value="1"/>
</dbReference>
<name>A0ABZ2Z5I7_9BACT</name>
<evidence type="ECO:0000313" key="2">
    <source>
        <dbReference type="EMBL" id="WZN46958.1"/>
    </source>
</evidence>
<keyword evidence="3" id="KW-1185">Reference proteome</keyword>
<keyword evidence="1" id="KW-0472">Membrane</keyword>
<dbReference type="InterPro" id="IPR025962">
    <property type="entry name" value="SdpI/YhfL"/>
</dbReference>
<keyword evidence="1" id="KW-0812">Transmembrane</keyword>
<dbReference type="RefSeq" id="WP_341841628.1">
    <property type="nucleotide sequence ID" value="NZ_CP149792.1"/>
</dbReference>
<dbReference type="EMBL" id="CP150096">
    <property type="protein sequence ID" value="WZN46958.1"/>
    <property type="molecule type" value="Genomic_DNA"/>
</dbReference>